<keyword evidence="3" id="KW-1185">Reference proteome</keyword>
<evidence type="ECO:0000256" key="1">
    <source>
        <dbReference type="SAM" id="Phobius"/>
    </source>
</evidence>
<protein>
    <submittedName>
        <fullName evidence="2">Uncharacterized protein</fullName>
    </submittedName>
</protein>
<feature type="transmembrane region" description="Helical" evidence="1">
    <location>
        <begin position="53"/>
        <end position="73"/>
    </location>
</feature>
<proteinExistence type="predicted"/>
<evidence type="ECO:0000313" key="3">
    <source>
        <dbReference type="Proteomes" id="UP000241074"/>
    </source>
</evidence>
<dbReference type="AlphaFoldDB" id="A0A2P1PPS7"/>
<dbReference type="EMBL" id="CP027860">
    <property type="protein sequence ID" value="AVP96850.1"/>
    <property type="molecule type" value="Genomic_DNA"/>
</dbReference>
<gene>
    <name evidence="2" type="ORF">C7S18_06380</name>
</gene>
<accession>A0A2P1PPS7</accession>
<keyword evidence="1" id="KW-0472">Membrane</keyword>
<sequence>MPILWVVIRIIAIWLLVAGAVGTALTGVDLYLLLSGQIVPGEPIHPDRLAPSYLHSVLALSGSLAVLGASSLLSRFARRADRSNTQATLLAETSSRG</sequence>
<dbReference type="KEGG" id="xba:C7S18_06380"/>
<feature type="transmembrane region" description="Helical" evidence="1">
    <location>
        <begin position="12"/>
        <end position="33"/>
    </location>
</feature>
<keyword evidence="1" id="KW-1133">Transmembrane helix</keyword>
<reference evidence="2 3" key="1">
    <citation type="submission" date="2018-03" db="EMBL/GenBank/DDBJ databases">
        <title>Ahniella affigens gen. nov., sp. nov., a gammaproteobacterium isolated from sandy soil near a stream.</title>
        <authorList>
            <person name="Ko Y."/>
            <person name="Kim J.-H."/>
        </authorList>
    </citation>
    <scope>NUCLEOTIDE SEQUENCE [LARGE SCALE GENOMIC DNA]</scope>
    <source>
        <strain evidence="2 3">D13</strain>
    </source>
</reference>
<keyword evidence="1" id="KW-0812">Transmembrane</keyword>
<reference evidence="2 3" key="2">
    <citation type="submission" date="2018-03" db="EMBL/GenBank/DDBJ databases">
        <authorList>
            <person name="Keele B.F."/>
        </authorList>
    </citation>
    <scope>NUCLEOTIDE SEQUENCE [LARGE SCALE GENOMIC DNA]</scope>
    <source>
        <strain evidence="2 3">D13</strain>
    </source>
</reference>
<dbReference type="Proteomes" id="UP000241074">
    <property type="component" value="Chromosome"/>
</dbReference>
<evidence type="ECO:0000313" key="2">
    <source>
        <dbReference type="EMBL" id="AVP96850.1"/>
    </source>
</evidence>
<organism evidence="2 3">
    <name type="scientific">Ahniella affigens</name>
    <dbReference type="NCBI Taxonomy" id="2021234"/>
    <lineage>
        <taxon>Bacteria</taxon>
        <taxon>Pseudomonadati</taxon>
        <taxon>Pseudomonadota</taxon>
        <taxon>Gammaproteobacteria</taxon>
        <taxon>Lysobacterales</taxon>
        <taxon>Rhodanobacteraceae</taxon>
        <taxon>Ahniella</taxon>
    </lineage>
</organism>
<name>A0A2P1PPS7_9GAMM</name>